<dbReference type="EMBL" id="CAJVPP010000465">
    <property type="protein sequence ID" value="CAG8485302.1"/>
    <property type="molecule type" value="Genomic_DNA"/>
</dbReference>
<feature type="compositionally biased region" description="Polar residues" evidence="2">
    <location>
        <begin position="332"/>
        <end position="350"/>
    </location>
</feature>
<feature type="compositionally biased region" description="Low complexity" evidence="2">
    <location>
        <begin position="314"/>
        <end position="331"/>
    </location>
</feature>
<dbReference type="SUPFAM" id="SSF57959">
    <property type="entry name" value="Leucine zipper domain"/>
    <property type="match status" value="1"/>
</dbReference>
<dbReference type="Gene3D" id="1.20.5.170">
    <property type="match status" value="1"/>
</dbReference>
<sequence length="541" mass="60621">MTTTISFINTEKRKLDAVTGDEYQQGGPIQKLLKRTSAEQLSDIYSQDRFSFEAQNRAAQRAFRERKERHLRELENTIKTLRENQYDSALKVQRELTHYRSLIEQLEAENYYFKEVAFTFECALNKINGNNDATTKIKNALSLNVPARSSTPSQPLTGVSGIIGHMTSTFGLGAMQMRHAGVQSQQQVPTAQQLQNNFLDLIQTPVSSNGRGVSSPVSSNVMMSPNGSSTISTTSVSVASSPLTPESIAESISPSSTFFAEEFAREMTLADMKPFVNSTPGIQISHEPPFVGSNPFNSSIVSLYKSAISSSSQVMSKSNSSSSTGSTVSSSGDNANTNKNNPTSTGANSPFMNGAVFDLSDVFSAYLNDNDLEEFPGVEFNNSDDLPSSEQQQDTTKRFSKEEEQIIRLSKKVGQTYPHPVVPEIRHPLTEEQMRYLTLDHDRRIDMIPCFHLRSRMIQYQDQYDLYELCELLINKAKCHGEPLDPDSWELPDEFFERYGVLVFQHCRIKSSFYKKYGHLPANFDRFYGKGEGLENSLIFD</sequence>
<dbReference type="CDD" id="cd14688">
    <property type="entry name" value="bZIP_YAP"/>
    <property type="match status" value="1"/>
</dbReference>
<accession>A0A9N8WFY0</accession>
<protein>
    <submittedName>
        <fullName evidence="3">13679_t:CDS:1</fullName>
    </submittedName>
</protein>
<feature type="region of interest" description="Disordered" evidence="2">
    <location>
        <begin position="314"/>
        <end position="350"/>
    </location>
</feature>
<evidence type="ECO:0000256" key="2">
    <source>
        <dbReference type="SAM" id="MobiDB-lite"/>
    </source>
</evidence>
<dbReference type="AlphaFoldDB" id="A0A9N8WFY0"/>
<dbReference type="PANTHER" id="PTHR38116">
    <property type="entry name" value="CHROMOSOME 7, WHOLE GENOME SHOTGUN SEQUENCE"/>
    <property type="match status" value="1"/>
</dbReference>
<dbReference type="Proteomes" id="UP000789375">
    <property type="component" value="Unassembled WGS sequence"/>
</dbReference>
<feature type="compositionally biased region" description="Polar residues" evidence="2">
    <location>
        <begin position="380"/>
        <end position="394"/>
    </location>
</feature>
<dbReference type="GO" id="GO:0003700">
    <property type="term" value="F:DNA-binding transcription factor activity"/>
    <property type="evidence" value="ECO:0007669"/>
    <property type="project" value="InterPro"/>
</dbReference>
<keyword evidence="1" id="KW-0175">Coiled coil</keyword>
<evidence type="ECO:0000313" key="3">
    <source>
        <dbReference type="EMBL" id="CAG8485302.1"/>
    </source>
</evidence>
<organism evidence="3 4">
    <name type="scientific">Funneliformis mosseae</name>
    <name type="common">Endomycorrhizal fungus</name>
    <name type="synonym">Glomus mosseae</name>
    <dbReference type="NCBI Taxonomy" id="27381"/>
    <lineage>
        <taxon>Eukaryota</taxon>
        <taxon>Fungi</taxon>
        <taxon>Fungi incertae sedis</taxon>
        <taxon>Mucoromycota</taxon>
        <taxon>Glomeromycotina</taxon>
        <taxon>Glomeromycetes</taxon>
        <taxon>Glomerales</taxon>
        <taxon>Glomeraceae</taxon>
        <taxon>Funneliformis</taxon>
    </lineage>
</organism>
<proteinExistence type="predicted"/>
<keyword evidence="4" id="KW-1185">Reference proteome</keyword>
<evidence type="ECO:0000256" key="1">
    <source>
        <dbReference type="SAM" id="Coils"/>
    </source>
</evidence>
<name>A0A9N8WFY0_FUNMO</name>
<dbReference type="InterPro" id="IPR046347">
    <property type="entry name" value="bZIP_sf"/>
</dbReference>
<reference evidence="3" key="1">
    <citation type="submission" date="2021-06" db="EMBL/GenBank/DDBJ databases">
        <authorList>
            <person name="Kallberg Y."/>
            <person name="Tangrot J."/>
            <person name="Rosling A."/>
        </authorList>
    </citation>
    <scope>NUCLEOTIDE SEQUENCE</scope>
    <source>
        <strain evidence="3">87-6 pot B 2015</strain>
    </source>
</reference>
<gene>
    <name evidence="3" type="ORF">FMOSSE_LOCUS3239</name>
</gene>
<evidence type="ECO:0000313" key="4">
    <source>
        <dbReference type="Proteomes" id="UP000789375"/>
    </source>
</evidence>
<dbReference type="PANTHER" id="PTHR38116:SF9">
    <property type="entry name" value="BZIP DOMAIN-CONTAINING PROTEIN"/>
    <property type="match status" value="1"/>
</dbReference>
<feature type="coiled-coil region" evidence="1">
    <location>
        <begin position="64"/>
        <end position="109"/>
    </location>
</feature>
<comment type="caution">
    <text evidence="3">The sequence shown here is derived from an EMBL/GenBank/DDBJ whole genome shotgun (WGS) entry which is preliminary data.</text>
</comment>
<feature type="region of interest" description="Disordered" evidence="2">
    <location>
        <begin position="376"/>
        <end position="403"/>
    </location>
</feature>